<accession>A0ABT9JSR9</accession>
<name>A0ABT9JSR9_9PROT</name>
<dbReference type="Proteomes" id="UP001225906">
    <property type="component" value="Unassembled WGS sequence"/>
</dbReference>
<keyword evidence="2" id="KW-1185">Reference proteome</keyword>
<dbReference type="EMBL" id="JAVCAP010000010">
    <property type="protein sequence ID" value="MDP8567160.1"/>
    <property type="molecule type" value="Genomic_DNA"/>
</dbReference>
<evidence type="ECO:0000313" key="2">
    <source>
        <dbReference type="Proteomes" id="UP001225906"/>
    </source>
</evidence>
<reference evidence="2" key="1">
    <citation type="journal article" date="2019" name="Int. J. Syst. Evol. Microbiol.">
        <title>The Global Catalogue of Microorganisms (GCM) 10K type strain sequencing project: providing services to taxonomists for standard genome sequencing and annotation.</title>
        <authorList>
            <consortium name="The Broad Institute Genomics Platform"/>
            <consortium name="The Broad Institute Genome Sequencing Center for Infectious Disease"/>
            <person name="Wu L."/>
            <person name="Ma J."/>
        </authorList>
    </citation>
    <scope>NUCLEOTIDE SEQUENCE [LARGE SCALE GENOMIC DNA]</scope>
    <source>
        <strain evidence="2">VKM B-3159</strain>
    </source>
</reference>
<comment type="caution">
    <text evidence="1">The sequence shown here is derived from an EMBL/GenBank/DDBJ whole genome shotgun (WGS) entry which is preliminary data.</text>
</comment>
<sequence>MLNASALAWRMILTGGLAFLCIAVAINVSAQESDAISKFIQDTAQLNKDKSICLDRPDAPQVRRTLYKHVQTKAQQTAVTAQSLAMAMLELYPCPFSPYRPELRPATEKDIEGVWLFPESSQKLRFPAKLDREGPAGPVPVKCDAVGYYPNGELRHAVIAGQPLCPFEKASDLEVARQNPIVSTWVTLRPGRISVTRTDVIGHIEEWDAYAVVSPFSVNDIQFSTGDLIAYVRKENGNEIGAATQFRHLKRLP</sequence>
<organism evidence="1 2">
    <name type="scientific">Methylophilus aquaticus</name>
    <dbReference type="NCBI Taxonomy" id="1971610"/>
    <lineage>
        <taxon>Bacteria</taxon>
        <taxon>Pseudomonadati</taxon>
        <taxon>Pseudomonadota</taxon>
        <taxon>Betaproteobacteria</taxon>
        <taxon>Nitrosomonadales</taxon>
        <taxon>Methylophilaceae</taxon>
        <taxon>Methylophilus</taxon>
    </lineage>
</organism>
<gene>
    <name evidence="1" type="ORF">Q9291_04815</name>
</gene>
<proteinExistence type="predicted"/>
<evidence type="ECO:0000313" key="1">
    <source>
        <dbReference type="EMBL" id="MDP8567160.1"/>
    </source>
</evidence>
<protein>
    <submittedName>
        <fullName evidence="1">Uncharacterized protein</fullName>
    </submittedName>
</protein>